<dbReference type="Proteomes" id="UP001611383">
    <property type="component" value="Chromosome"/>
</dbReference>
<dbReference type="PROSITE" id="PS50011">
    <property type="entry name" value="PROTEIN_KINASE_DOM"/>
    <property type="match status" value="1"/>
</dbReference>
<feature type="region of interest" description="Disordered" evidence="9">
    <location>
        <begin position="376"/>
        <end position="410"/>
    </location>
</feature>
<dbReference type="EC" id="2.7.11.1" evidence="1"/>
<evidence type="ECO:0000256" key="2">
    <source>
        <dbReference type="ARBA" id="ARBA00022527"/>
    </source>
</evidence>
<keyword evidence="2 11" id="KW-0723">Serine/threonine-protein kinase</keyword>
<evidence type="ECO:0000313" key="11">
    <source>
        <dbReference type="EMBL" id="WNG48336.1"/>
    </source>
</evidence>
<dbReference type="PROSITE" id="PS00108">
    <property type="entry name" value="PROTEIN_KINASE_ST"/>
    <property type="match status" value="1"/>
</dbReference>
<accession>A0ABY9WYW6</accession>
<evidence type="ECO:0000256" key="6">
    <source>
        <dbReference type="ARBA" id="ARBA00022840"/>
    </source>
</evidence>
<organism evidence="11 12">
    <name type="scientific">Archangium minus</name>
    <dbReference type="NCBI Taxonomy" id="83450"/>
    <lineage>
        <taxon>Bacteria</taxon>
        <taxon>Pseudomonadati</taxon>
        <taxon>Myxococcota</taxon>
        <taxon>Myxococcia</taxon>
        <taxon>Myxococcales</taxon>
        <taxon>Cystobacterineae</taxon>
        <taxon>Archangiaceae</taxon>
        <taxon>Archangium</taxon>
    </lineage>
</organism>
<feature type="domain" description="Protein kinase" evidence="10">
    <location>
        <begin position="26"/>
        <end position="289"/>
    </location>
</feature>
<protein>
    <recommendedName>
        <fullName evidence="1">non-specific serine/threonine protein kinase</fullName>
        <ecNumber evidence="1">2.7.11.1</ecNumber>
    </recommendedName>
</protein>
<keyword evidence="4" id="KW-0547">Nucleotide-binding</keyword>
<dbReference type="RefSeq" id="WP_395805719.1">
    <property type="nucleotide sequence ID" value="NZ_CP043494.1"/>
</dbReference>
<dbReference type="InterPro" id="IPR000719">
    <property type="entry name" value="Prot_kinase_dom"/>
</dbReference>
<comment type="catalytic activity">
    <reaction evidence="7">
        <text>L-threonyl-[protein] + ATP = O-phospho-L-threonyl-[protein] + ADP + H(+)</text>
        <dbReference type="Rhea" id="RHEA:46608"/>
        <dbReference type="Rhea" id="RHEA-COMP:11060"/>
        <dbReference type="Rhea" id="RHEA-COMP:11605"/>
        <dbReference type="ChEBI" id="CHEBI:15378"/>
        <dbReference type="ChEBI" id="CHEBI:30013"/>
        <dbReference type="ChEBI" id="CHEBI:30616"/>
        <dbReference type="ChEBI" id="CHEBI:61977"/>
        <dbReference type="ChEBI" id="CHEBI:456216"/>
        <dbReference type="EC" id="2.7.11.1"/>
    </reaction>
</comment>
<keyword evidence="12" id="KW-1185">Reference proteome</keyword>
<dbReference type="Pfam" id="PF00069">
    <property type="entry name" value="Pkinase"/>
    <property type="match status" value="1"/>
</dbReference>
<keyword evidence="3" id="KW-0808">Transferase</keyword>
<evidence type="ECO:0000256" key="3">
    <source>
        <dbReference type="ARBA" id="ARBA00022679"/>
    </source>
</evidence>
<proteinExistence type="predicted"/>
<evidence type="ECO:0000313" key="12">
    <source>
        <dbReference type="Proteomes" id="UP001611383"/>
    </source>
</evidence>
<dbReference type="SUPFAM" id="SSF56112">
    <property type="entry name" value="Protein kinase-like (PK-like)"/>
    <property type="match status" value="1"/>
</dbReference>
<dbReference type="InterPro" id="IPR008271">
    <property type="entry name" value="Ser/Thr_kinase_AS"/>
</dbReference>
<evidence type="ECO:0000256" key="8">
    <source>
        <dbReference type="ARBA" id="ARBA00048679"/>
    </source>
</evidence>
<dbReference type="InterPro" id="IPR050660">
    <property type="entry name" value="NEK_Ser/Thr_kinase"/>
</dbReference>
<feature type="region of interest" description="Disordered" evidence="9">
    <location>
        <begin position="298"/>
        <end position="325"/>
    </location>
</feature>
<keyword evidence="5 11" id="KW-0418">Kinase</keyword>
<evidence type="ECO:0000256" key="7">
    <source>
        <dbReference type="ARBA" id="ARBA00047899"/>
    </source>
</evidence>
<dbReference type="EMBL" id="CP043494">
    <property type="protein sequence ID" value="WNG48336.1"/>
    <property type="molecule type" value="Genomic_DNA"/>
</dbReference>
<sequence>MFDEDGGQAGRELPWRLEPGTEVAGFAIEGLLAAGSFGTVYRARRGRRPFAIKLVGIEPRSNREVDALRLMRHPNVVSFHGYGFWPDDEPRYLVLALELVEGRPLDVWAKEENPSALELVMQVLLPFALTLADVHAAGVVHRDLKEANIVVRKEDGQPVLVDFGAAVLEGAQRLTMRMPPGTPEYRSPEVWRFAREWEGEHYPFTPGDDLWALGVITYLLLTRRLPFGDRNDPDMVGAILGKTPPAPHELNPRVPPALGELCLRMLEKAPGARYADAKALAEALSGAWAQADKSWRVPLFPGPGREERPAPVPTPAPAEPEHQGRRWGRRAMLVLPVVLGAAFLLTPSTQRLESAPSLPPQQATLRQELAPTKVTGEVGQDAGPQKSPTPAPVATATNKSEDPKMTKSQKTRALLSACLVATSACGGGPLLRPPPKPEACPPGYESGHARLRIREGQTNPIVIRPYNGNPDKGIPPPKEAILTEREAEAEILGYWGELQSRSVVRGRLFLGNGRVYGRFTEAYPSSSESVPVCMEIVSDVDVKPGWEMEPGSTSKQAIVSSVVVLKAVREFH</sequence>
<evidence type="ECO:0000256" key="9">
    <source>
        <dbReference type="SAM" id="MobiDB-lite"/>
    </source>
</evidence>
<evidence type="ECO:0000256" key="4">
    <source>
        <dbReference type="ARBA" id="ARBA00022741"/>
    </source>
</evidence>
<dbReference type="PANTHER" id="PTHR43671">
    <property type="entry name" value="SERINE/THREONINE-PROTEIN KINASE NEK"/>
    <property type="match status" value="1"/>
</dbReference>
<evidence type="ECO:0000256" key="1">
    <source>
        <dbReference type="ARBA" id="ARBA00012513"/>
    </source>
</evidence>
<name>A0ABY9WYW6_9BACT</name>
<dbReference type="InterPro" id="IPR011009">
    <property type="entry name" value="Kinase-like_dom_sf"/>
</dbReference>
<dbReference type="PANTHER" id="PTHR43671:SF98">
    <property type="entry name" value="SERINE_THREONINE-PROTEIN KINASE NEK11"/>
    <property type="match status" value="1"/>
</dbReference>
<keyword evidence="6" id="KW-0067">ATP-binding</keyword>
<evidence type="ECO:0000256" key="5">
    <source>
        <dbReference type="ARBA" id="ARBA00022777"/>
    </source>
</evidence>
<dbReference type="Gene3D" id="3.30.200.20">
    <property type="entry name" value="Phosphorylase Kinase, domain 1"/>
    <property type="match status" value="1"/>
</dbReference>
<dbReference type="SMART" id="SM00220">
    <property type="entry name" value="S_TKc"/>
    <property type="match status" value="1"/>
</dbReference>
<gene>
    <name evidence="11" type="ORF">F0U60_32575</name>
</gene>
<dbReference type="GO" id="GO:0004674">
    <property type="term" value="F:protein serine/threonine kinase activity"/>
    <property type="evidence" value="ECO:0007669"/>
    <property type="project" value="UniProtKB-KW"/>
</dbReference>
<evidence type="ECO:0000259" key="10">
    <source>
        <dbReference type="PROSITE" id="PS50011"/>
    </source>
</evidence>
<dbReference type="Gene3D" id="1.10.510.10">
    <property type="entry name" value="Transferase(Phosphotransferase) domain 1"/>
    <property type="match status" value="1"/>
</dbReference>
<dbReference type="CDD" id="cd14014">
    <property type="entry name" value="STKc_PknB_like"/>
    <property type="match status" value="1"/>
</dbReference>
<reference evidence="11 12" key="1">
    <citation type="submission" date="2019-08" db="EMBL/GenBank/DDBJ databases">
        <title>Archangium and Cystobacter genomes.</title>
        <authorList>
            <person name="Chen I.-C.K."/>
            <person name="Wielgoss S."/>
        </authorList>
    </citation>
    <scope>NUCLEOTIDE SEQUENCE [LARGE SCALE GENOMIC DNA]</scope>
    <source>
        <strain evidence="11 12">Cbm 6</strain>
    </source>
</reference>
<comment type="catalytic activity">
    <reaction evidence="8">
        <text>L-seryl-[protein] + ATP = O-phospho-L-seryl-[protein] + ADP + H(+)</text>
        <dbReference type="Rhea" id="RHEA:17989"/>
        <dbReference type="Rhea" id="RHEA-COMP:9863"/>
        <dbReference type="Rhea" id="RHEA-COMP:11604"/>
        <dbReference type="ChEBI" id="CHEBI:15378"/>
        <dbReference type="ChEBI" id="CHEBI:29999"/>
        <dbReference type="ChEBI" id="CHEBI:30616"/>
        <dbReference type="ChEBI" id="CHEBI:83421"/>
        <dbReference type="ChEBI" id="CHEBI:456216"/>
        <dbReference type="EC" id="2.7.11.1"/>
    </reaction>
</comment>